<dbReference type="AlphaFoldDB" id="A0CIL9"/>
<dbReference type="KEGG" id="ptm:GSPATT00007771001"/>
<dbReference type="InParanoid" id="A0CIL9"/>
<dbReference type="Proteomes" id="UP000000600">
    <property type="component" value="Unassembled WGS sequence"/>
</dbReference>
<proteinExistence type="predicted"/>
<dbReference type="EMBL" id="CT868085">
    <property type="protein sequence ID" value="CAK70636.1"/>
    <property type="molecule type" value="Genomic_DNA"/>
</dbReference>
<keyword evidence="2" id="KW-1185">Reference proteome</keyword>
<gene>
    <name evidence="1" type="ORF">GSPATT00007771001</name>
</gene>
<organism evidence="1 2">
    <name type="scientific">Paramecium tetraurelia</name>
    <dbReference type="NCBI Taxonomy" id="5888"/>
    <lineage>
        <taxon>Eukaryota</taxon>
        <taxon>Sar</taxon>
        <taxon>Alveolata</taxon>
        <taxon>Ciliophora</taxon>
        <taxon>Intramacronucleata</taxon>
        <taxon>Oligohymenophorea</taxon>
        <taxon>Peniculida</taxon>
        <taxon>Parameciidae</taxon>
        <taxon>Paramecium</taxon>
    </lineage>
</organism>
<evidence type="ECO:0000313" key="1">
    <source>
        <dbReference type="EMBL" id="CAK70636.1"/>
    </source>
</evidence>
<dbReference type="HOGENOM" id="CLU_1630226_0_0_1"/>
<sequence length="163" mass="19784">MSPRLILKMNERKSNSKRWQSFYDSIIEFKRPIIKEMSIQSKEYLKEQSSSLSDQRKNHQRKNLSYLFQRRQKRLLIQKILLLKLLLLQMLHPFYNLYNNNNKERNSPPHSLFLRKGRTLFQVLQLYLQSCLVDQILGEYQILKQKMINLNHKSKVSEKTLKF</sequence>
<reference evidence="1 2" key="1">
    <citation type="journal article" date="2006" name="Nature">
        <title>Global trends of whole-genome duplications revealed by the ciliate Paramecium tetraurelia.</title>
        <authorList>
            <consortium name="Genoscope"/>
            <person name="Aury J.-M."/>
            <person name="Jaillon O."/>
            <person name="Duret L."/>
            <person name="Noel B."/>
            <person name="Jubin C."/>
            <person name="Porcel B.M."/>
            <person name="Segurens B."/>
            <person name="Daubin V."/>
            <person name="Anthouard V."/>
            <person name="Aiach N."/>
            <person name="Arnaiz O."/>
            <person name="Billaut A."/>
            <person name="Beisson J."/>
            <person name="Blanc I."/>
            <person name="Bouhouche K."/>
            <person name="Camara F."/>
            <person name="Duharcourt S."/>
            <person name="Guigo R."/>
            <person name="Gogendeau D."/>
            <person name="Katinka M."/>
            <person name="Keller A.-M."/>
            <person name="Kissmehl R."/>
            <person name="Klotz C."/>
            <person name="Koll F."/>
            <person name="Le Moue A."/>
            <person name="Lepere C."/>
            <person name="Malinsky S."/>
            <person name="Nowacki M."/>
            <person name="Nowak J.K."/>
            <person name="Plattner H."/>
            <person name="Poulain J."/>
            <person name="Ruiz F."/>
            <person name="Serrano V."/>
            <person name="Zagulski M."/>
            <person name="Dessen P."/>
            <person name="Betermier M."/>
            <person name="Weissenbach J."/>
            <person name="Scarpelli C."/>
            <person name="Schachter V."/>
            <person name="Sperling L."/>
            <person name="Meyer E."/>
            <person name="Cohen J."/>
            <person name="Wincker P."/>
        </authorList>
    </citation>
    <scope>NUCLEOTIDE SEQUENCE [LARGE SCALE GENOMIC DNA]</scope>
    <source>
        <strain evidence="1 2">Stock d4-2</strain>
    </source>
</reference>
<evidence type="ECO:0008006" key="3">
    <source>
        <dbReference type="Google" id="ProtNLM"/>
    </source>
</evidence>
<dbReference type="RefSeq" id="XP_001438033.1">
    <property type="nucleotide sequence ID" value="XM_001437996.1"/>
</dbReference>
<dbReference type="GeneID" id="5023818"/>
<evidence type="ECO:0000313" key="2">
    <source>
        <dbReference type="Proteomes" id="UP000000600"/>
    </source>
</evidence>
<name>A0CIL9_PARTE</name>
<accession>A0CIL9</accession>
<protein>
    <recommendedName>
        <fullName evidence="3">Transmembrane protein</fullName>
    </recommendedName>
</protein>